<protein>
    <submittedName>
        <fullName evidence="2">Uncharacterized protein</fullName>
    </submittedName>
</protein>
<organism evidence="2 3">
    <name type="scientific">Crucibulum laeve</name>
    <dbReference type="NCBI Taxonomy" id="68775"/>
    <lineage>
        <taxon>Eukaryota</taxon>
        <taxon>Fungi</taxon>
        <taxon>Dikarya</taxon>
        <taxon>Basidiomycota</taxon>
        <taxon>Agaricomycotina</taxon>
        <taxon>Agaricomycetes</taxon>
        <taxon>Agaricomycetidae</taxon>
        <taxon>Agaricales</taxon>
        <taxon>Agaricineae</taxon>
        <taxon>Nidulariaceae</taxon>
        <taxon>Crucibulum</taxon>
    </lineage>
</organism>
<gene>
    <name evidence="2" type="ORF">BDQ12DRAFT_682214</name>
</gene>
<evidence type="ECO:0000256" key="1">
    <source>
        <dbReference type="SAM" id="MobiDB-lite"/>
    </source>
</evidence>
<accession>A0A5C3MD85</accession>
<dbReference type="EMBL" id="ML213600">
    <property type="protein sequence ID" value="TFK39131.1"/>
    <property type="molecule type" value="Genomic_DNA"/>
</dbReference>
<keyword evidence="3" id="KW-1185">Reference proteome</keyword>
<proteinExistence type="predicted"/>
<sequence length="163" mass="18432">MRRSGRRRSHVNFLPLVAPAYELPMPYMETSKELGWKRLATELMSSEKIPEIRRCWVLELITGSSTTMKQSCLWGSARISILKLRLDPRQSWSIAARFAGSAGCSEGPQTNRPIPLATPAYNTPNPPKGSDDGCTSVYERRGDVGRSQGRLLRRDQRIPEFRL</sequence>
<name>A0A5C3MD85_9AGAR</name>
<dbReference type="Proteomes" id="UP000308652">
    <property type="component" value="Unassembled WGS sequence"/>
</dbReference>
<dbReference type="AlphaFoldDB" id="A0A5C3MD85"/>
<evidence type="ECO:0000313" key="3">
    <source>
        <dbReference type="Proteomes" id="UP000308652"/>
    </source>
</evidence>
<feature type="region of interest" description="Disordered" evidence="1">
    <location>
        <begin position="101"/>
        <end position="151"/>
    </location>
</feature>
<reference evidence="2 3" key="1">
    <citation type="journal article" date="2019" name="Nat. Ecol. Evol.">
        <title>Megaphylogeny resolves global patterns of mushroom evolution.</title>
        <authorList>
            <person name="Varga T."/>
            <person name="Krizsan K."/>
            <person name="Foldi C."/>
            <person name="Dima B."/>
            <person name="Sanchez-Garcia M."/>
            <person name="Sanchez-Ramirez S."/>
            <person name="Szollosi G.J."/>
            <person name="Szarkandi J.G."/>
            <person name="Papp V."/>
            <person name="Albert L."/>
            <person name="Andreopoulos W."/>
            <person name="Angelini C."/>
            <person name="Antonin V."/>
            <person name="Barry K.W."/>
            <person name="Bougher N.L."/>
            <person name="Buchanan P."/>
            <person name="Buyck B."/>
            <person name="Bense V."/>
            <person name="Catcheside P."/>
            <person name="Chovatia M."/>
            <person name="Cooper J."/>
            <person name="Damon W."/>
            <person name="Desjardin D."/>
            <person name="Finy P."/>
            <person name="Geml J."/>
            <person name="Haridas S."/>
            <person name="Hughes K."/>
            <person name="Justo A."/>
            <person name="Karasinski D."/>
            <person name="Kautmanova I."/>
            <person name="Kiss B."/>
            <person name="Kocsube S."/>
            <person name="Kotiranta H."/>
            <person name="LaButti K.M."/>
            <person name="Lechner B.E."/>
            <person name="Liimatainen K."/>
            <person name="Lipzen A."/>
            <person name="Lukacs Z."/>
            <person name="Mihaltcheva S."/>
            <person name="Morgado L.N."/>
            <person name="Niskanen T."/>
            <person name="Noordeloos M.E."/>
            <person name="Ohm R.A."/>
            <person name="Ortiz-Santana B."/>
            <person name="Ovrebo C."/>
            <person name="Racz N."/>
            <person name="Riley R."/>
            <person name="Savchenko A."/>
            <person name="Shiryaev A."/>
            <person name="Soop K."/>
            <person name="Spirin V."/>
            <person name="Szebenyi C."/>
            <person name="Tomsovsky M."/>
            <person name="Tulloss R.E."/>
            <person name="Uehling J."/>
            <person name="Grigoriev I.V."/>
            <person name="Vagvolgyi C."/>
            <person name="Papp T."/>
            <person name="Martin F.M."/>
            <person name="Miettinen O."/>
            <person name="Hibbett D.S."/>
            <person name="Nagy L.G."/>
        </authorList>
    </citation>
    <scope>NUCLEOTIDE SEQUENCE [LARGE SCALE GENOMIC DNA]</scope>
    <source>
        <strain evidence="2 3">CBS 166.37</strain>
    </source>
</reference>
<evidence type="ECO:0000313" key="2">
    <source>
        <dbReference type="EMBL" id="TFK39131.1"/>
    </source>
</evidence>